<evidence type="ECO:0000313" key="10">
    <source>
        <dbReference type="Proteomes" id="UP001610563"/>
    </source>
</evidence>
<feature type="region of interest" description="Disordered" evidence="7">
    <location>
        <begin position="404"/>
        <end position="446"/>
    </location>
</feature>
<evidence type="ECO:0000256" key="7">
    <source>
        <dbReference type="SAM" id="MobiDB-lite"/>
    </source>
</evidence>
<dbReference type="InterPro" id="IPR052360">
    <property type="entry name" value="Transcr_Regulatory_Proteins"/>
</dbReference>
<feature type="domain" description="Zn(2)-C6 fungal-type" evidence="8">
    <location>
        <begin position="14"/>
        <end position="42"/>
    </location>
</feature>
<dbReference type="PROSITE" id="PS00463">
    <property type="entry name" value="ZN2_CY6_FUNGAL_1"/>
    <property type="match status" value="1"/>
</dbReference>
<evidence type="ECO:0000256" key="1">
    <source>
        <dbReference type="ARBA" id="ARBA00022723"/>
    </source>
</evidence>
<keyword evidence="1" id="KW-0479">Metal-binding</keyword>
<keyword evidence="10" id="KW-1185">Reference proteome</keyword>
<comment type="caution">
    <text evidence="9">The sequence shown here is derived from an EMBL/GenBank/DDBJ whole genome shotgun (WGS) entry which is preliminary data.</text>
</comment>
<evidence type="ECO:0000256" key="3">
    <source>
        <dbReference type="ARBA" id="ARBA00023015"/>
    </source>
</evidence>
<keyword evidence="2" id="KW-0862">Zinc</keyword>
<accession>A0ABR4GKF6</accession>
<evidence type="ECO:0000256" key="6">
    <source>
        <dbReference type="ARBA" id="ARBA00023242"/>
    </source>
</evidence>
<keyword evidence="6" id="KW-0539">Nucleus</keyword>
<organism evidence="9 10">
    <name type="scientific">Aspergillus keveii</name>
    <dbReference type="NCBI Taxonomy" id="714993"/>
    <lineage>
        <taxon>Eukaryota</taxon>
        <taxon>Fungi</taxon>
        <taxon>Dikarya</taxon>
        <taxon>Ascomycota</taxon>
        <taxon>Pezizomycotina</taxon>
        <taxon>Eurotiomycetes</taxon>
        <taxon>Eurotiomycetidae</taxon>
        <taxon>Eurotiales</taxon>
        <taxon>Aspergillaceae</taxon>
        <taxon>Aspergillus</taxon>
        <taxon>Aspergillus subgen. Nidulantes</taxon>
    </lineage>
</organism>
<evidence type="ECO:0000313" key="9">
    <source>
        <dbReference type="EMBL" id="KAL2799381.1"/>
    </source>
</evidence>
<dbReference type="PANTHER" id="PTHR36206">
    <property type="entry name" value="ASPERCRYPTIN BIOSYNTHESIS CLUSTER-SPECIFIC TRANSCRIPTION REGULATOR ATNN-RELATED"/>
    <property type="match status" value="1"/>
</dbReference>
<dbReference type="CDD" id="cd00067">
    <property type="entry name" value="GAL4"/>
    <property type="match status" value="1"/>
</dbReference>
<dbReference type="Proteomes" id="UP001610563">
    <property type="component" value="Unassembled WGS sequence"/>
</dbReference>
<dbReference type="EMBL" id="JBFTWV010000008">
    <property type="protein sequence ID" value="KAL2799381.1"/>
    <property type="molecule type" value="Genomic_DNA"/>
</dbReference>
<dbReference type="PROSITE" id="PS50048">
    <property type="entry name" value="ZN2_CY6_FUNGAL_2"/>
    <property type="match status" value="1"/>
</dbReference>
<dbReference type="Gene3D" id="4.10.240.10">
    <property type="entry name" value="Zn(2)-C6 fungal-type DNA-binding domain"/>
    <property type="match status" value="1"/>
</dbReference>
<name>A0ABR4GKF6_9EURO</name>
<dbReference type="InterPro" id="IPR036864">
    <property type="entry name" value="Zn2-C6_fun-type_DNA-bd_sf"/>
</dbReference>
<feature type="compositionally biased region" description="Low complexity" evidence="7">
    <location>
        <begin position="404"/>
        <end position="430"/>
    </location>
</feature>
<evidence type="ECO:0000256" key="2">
    <source>
        <dbReference type="ARBA" id="ARBA00022833"/>
    </source>
</evidence>
<dbReference type="PANTHER" id="PTHR36206:SF12">
    <property type="entry name" value="ASPERCRYPTIN BIOSYNTHESIS CLUSTER-SPECIFIC TRANSCRIPTION REGULATOR ATNN-RELATED"/>
    <property type="match status" value="1"/>
</dbReference>
<keyword evidence="4" id="KW-0238">DNA-binding</keyword>
<dbReference type="InterPro" id="IPR001138">
    <property type="entry name" value="Zn2Cys6_DnaBD"/>
</dbReference>
<evidence type="ECO:0000256" key="4">
    <source>
        <dbReference type="ARBA" id="ARBA00023125"/>
    </source>
</evidence>
<protein>
    <recommendedName>
        <fullName evidence="8">Zn(2)-C6 fungal-type domain-containing protein</fullName>
    </recommendedName>
</protein>
<dbReference type="SUPFAM" id="SSF57701">
    <property type="entry name" value="Zn2/Cys6 DNA-binding domain"/>
    <property type="match status" value="1"/>
</dbReference>
<dbReference type="SMART" id="SM00066">
    <property type="entry name" value="GAL4"/>
    <property type="match status" value="1"/>
</dbReference>
<evidence type="ECO:0000256" key="5">
    <source>
        <dbReference type="ARBA" id="ARBA00023163"/>
    </source>
</evidence>
<reference evidence="9 10" key="1">
    <citation type="submission" date="2024-07" db="EMBL/GenBank/DDBJ databases">
        <title>Section-level genome sequencing and comparative genomics of Aspergillus sections Usti and Cavernicolus.</title>
        <authorList>
            <consortium name="Lawrence Berkeley National Laboratory"/>
            <person name="Nybo J.L."/>
            <person name="Vesth T.C."/>
            <person name="Theobald S."/>
            <person name="Frisvad J.C."/>
            <person name="Larsen T.O."/>
            <person name="Kjaerboelling I."/>
            <person name="Rothschild-Mancinelli K."/>
            <person name="Lyhne E.K."/>
            <person name="Kogle M.E."/>
            <person name="Barry K."/>
            <person name="Clum A."/>
            <person name="Na H."/>
            <person name="Ledsgaard L."/>
            <person name="Lin J."/>
            <person name="Lipzen A."/>
            <person name="Kuo A."/>
            <person name="Riley R."/>
            <person name="Mondo S."/>
            <person name="Labutti K."/>
            <person name="Haridas S."/>
            <person name="Pangalinan J."/>
            <person name="Salamov A.A."/>
            <person name="Simmons B.A."/>
            <person name="Magnuson J.K."/>
            <person name="Chen J."/>
            <person name="Drula E."/>
            <person name="Henrissat B."/>
            <person name="Wiebenga A."/>
            <person name="Lubbers R.J."/>
            <person name="Gomes A.C."/>
            <person name="Makela M.R."/>
            <person name="Stajich J."/>
            <person name="Grigoriev I.V."/>
            <person name="Mortensen U.H."/>
            <person name="De Vries R.P."/>
            <person name="Baker S.E."/>
            <person name="Andersen M.R."/>
        </authorList>
    </citation>
    <scope>NUCLEOTIDE SEQUENCE [LARGE SCALE GENOMIC DNA]</scope>
    <source>
        <strain evidence="9 10">CBS 209.92</strain>
    </source>
</reference>
<proteinExistence type="predicted"/>
<dbReference type="Pfam" id="PF00172">
    <property type="entry name" value="Zn_clus"/>
    <property type="match status" value="1"/>
</dbReference>
<keyword evidence="5" id="KW-0804">Transcription</keyword>
<evidence type="ECO:0000259" key="8">
    <source>
        <dbReference type="PROSITE" id="PS50048"/>
    </source>
</evidence>
<gene>
    <name evidence="9" type="ORF">BJX66DRAFT_259619</name>
</gene>
<keyword evidence="3" id="KW-0805">Transcription regulation</keyword>
<sequence>MTGARSRSSRSRNGCITCRIRRVKCDEERPHCQRCQSTGRKCDGYVPPQQKQQQQARKASPELRIIQHTPQVTIPTHMWMFPAVNKMLNEDEYRSLEFFHAQTISCFGTRAGGSLLNAACHDAGIRLAAIALGTMHRLVMYREATLPHVHTRGMQLALQQYNSAIRRGLNYFPREGADVSADGILSMCVLFFCFESLQGHFRAALRHGAAGLRILAQQQQEGRLLDNALLPLDVIYSMFTGLEGQMLEIDGQSPLSNGIGPLIRGLGRPQQPLWTLEEANDSFRPIYNDFLRLFSFADKLEEPQTDDMETARLTDQILTGYRQIQEDIDAWTLNFDYFLANIFCWDSADRASQQLVRMLQLWRSMVGVVLQMGLPPSETVWDNYVAEFTGMLDLAEKIIAISPPVESSSGSRSPPAERISTLSPSPSSITPKHEPSPPTTYTPILPRPLHTAPSRFSISLGIIPALWMIATHSRDSRVRYRAIDLIARSNRREGVWDSSLYSRLARQIARHEERAAGLDELAVYTPASIPPEARVTIDGKLEEGKRARVVYMRGNVRFEEEVFAW</sequence>